<evidence type="ECO:0008006" key="3">
    <source>
        <dbReference type="Google" id="ProtNLM"/>
    </source>
</evidence>
<feature type="non-terminal residue" evidence="2">
    <location>
        <position position="1"/>
    </location>
</feature>
<evidence type="ECO:0000313" key="2">
    <source>
        <dbReference type="EMBL" id="SVD91286.1"/>
    </source>
</evidence>
<reference evidence="2" key="1">
    <citation type="submission" date="2018-05" db="EMBL/GenBank/DDBJ databases">
        <authorList>
            <person name="Lanie J.A."/>
            <person name="Ng W.-L."/>
            <person name="Kazmierczak K.M."/>
            <person name="Andrzejewski T.M."/>
            <person name="Davidsen T.M."/>
            <person name="Wayne K.J."/>
            <person name="Tettelin H."/>
            <person name="Glass J.I."/>
            <person name="Rusch D."/>
            <person name="Podicherti R."/>
            <person name="Tsui H.-C.T."/>
            <person name="Winkler M.E."/>
        </authorList>
    </citation>
    <scope>NUCLEOTIDE SEQUENCE</scope>
</reference>
<sequence length="104" mass="12103">VARLGQCYVLKLQRGKWYVGYTEKGVQRILDHMDEKGAKWTKKYSPVDPVPWERTSPGKTKAWAKNKPNSDEDKLTLKLMKKHGIQNVRGGSWCMVKMRKKTVR</sequence>
<proteinExistence type="predicted"/>
<evidence type="ECO:0000256" key="1">
    <source>
        <dbReference type="SAM" id="MobiDB-lite"/>
    </source>
</evidence>
<feature type="non-terminal residue" evidence="2">
    <location>
        <position position="104"/>
    </location>
</feature>
<feature type="region of interest" description="Disordered" evidence="1">
    <location>
        <begin position="50"/>
        <end position="70"/>
    </location>
</feature>
<protein>
    <recommendedName>
        <fullName evidence="3">GIY-YIG domain-containing protein</fullName>
    </recommendedName>
</protein>
<dbReference type="EMBL" id="UINC01181546">
    <property type="protein sequence ID" value="SVD91286.1"/>
    <property type="molecule type" value="Genomic_DNA"/>
</dbReference>
<name>A0A382Z708_9ZZZZ</name>
<gene>
    <name evidence="2" type="ORF">METZ01_LOCUS444140</name>
</gene>
<accession>A0A382Z708</accession>
<dbReference type="Gene3D" id="3.40.1440.10">
    <property type="entry name" value="GIY-YIG endonuclease"/>
    <property type="match status" value="1"/>
</dbReference>
<dbReference type="AlphaFoldDB" id="A0A382Z708"/>
<dbReference type="InterPro" id="IPR035901">
    <property type="entry name" value="GIY-YIG_endonuc_sf"/>
</dbReference>
<dbReference type="CDD" id="cd00719">
    <property type="entry name" value="GIY-YIG_SF"/>
    <property type="match status" value="1"/>
</dbReference>
<organism evidence="2">
    <name type="scientific">marine metagenome</name>
    <dbReference type="NCBI Taxonomy" id="408172"/>
    <lineage>
        <taxon>unclassified sequences</taxon>
        <taxon>metagenomes</taxon>
        <taxon>ecological metagenomes</taxon>
    </lineage>
</organism>